<dbReference type="Proteomes" id="UP000193006">
    <property type="component" value="Chromosome"/>
</dbReference>
<evidence type="ECO:0000259" key="3">
    <source>
        <dbReference type="Pfam" id="PF13649"/>
    </source>
</evidence>
<keyword evidence="5" id="KW-1185">Reference proteome</keyword>
<dbReference type="GO" id="GO:0008168">
    <property type="term" value="F:methyltransferase activity"/>
    <property type="evidence" value="ECO:0007669"/>
    <property type="project" value="UniProtKB-KW"/>
</dbReference>
<dbReference type="PANTHER" id="PTHR43861">
    <property type="entry name" value="TRANS-ACONITATE 2-METHYLTRANSFERASE-RELATED"/>
    <property type="match status" value="1"/>
</dbReference>
<sequence>MNYQAFAALYDSLMTDAPYDKWIAYLQRNVKQDLKGVSIYDVGCGTGEFLVRLHNSGAIVSGVDLSADMLSLAQKKCEQAGFSPPLYQQSMTELESVMKFEIVTIFCDSLNYLETEKDVLETFKHVHQLLEEGGVFIFDVHSISKINDGFIGQTFAEDAENMAYIWNSFQGEHPNSVEHEMTFFLEEEEIGMFQRFFELHKQRTYSIDQYREWLHDAGFSNIVVNADFEDVEPTDESERIFFCAKKR</sequence>
<dbReference type="InterPro" id="IPR041698">
    <property type="entry name" value="Methyltransf_25"/>
</dbReference>
<accession>A0A1X9M7A1</accession>
<evidence type="ECO:0000256" key="2">
    <source>
        <dbReference type="ARBA" id="ARBA00022679"/>
    </source>
</evidence>
<evidence type="ECO:0000313" key="4">
    <source>
        <dbReference type="EMBL" id="ARK29296.1"/>
    </source>
</evidence>
<name>A0A1X9M7A1_9BACI</name>
<dbReference type="AlphaFoldDB" id="A0A1X9M7A1"/>
<dbReference type="GO" id="GO:0032259">
    <property type="term" value="P:methylation"/>
    <property type="evidence" value="ECO:0007669"/>
    <property type="project" value="UniProtKB-KW"/>
</dbReference>
<proteinExistence type="predicted"/>
<organism evidence="4 5">
    <name type="scientific">Halalkalibacter krulwichiae</name>
    <dbReference type="NCBI Taxonomy" id="199441"/>
    <lineage>
        <taxon>Bacteria</taxon>
        <taxon>Bacillati</taxon>
        <taxon>Bacillota</taxon>
        <taxon>Bacilli</taxon>
        <taxon>Bacillales</taxon>
        <taxon>Bacillaceae</taxon>
        <taxon>Halalkalibacter</taxon>
    </lineage>
</organism>
<dbReference type="Pfam" id="PF13649">
    <property type="entry name" value="Methyltransf_25"/>
    <property type="match status" value="1"/>
</dbReference>
<keyword evidence="2 4" id="KW-0808">Transferase</keyword>
<evidence type="ECO:0000256" key="1">
    <source>
        <dbReference type="ARBA" id="ARBA00022603"/>
    </source>
</evidence>
<dbReference type="RefSeq" id="WP_066155534.1">
    <property type="nucleotide sequence ID" value="NZ_CP020814.1"/>
</dbReference>
<keyword evidence="1 4" id="KW-0489">Methyltransferase</keyword>
<dbReference type="KEGG" id="bkw:BkAM31D_05180"/>
<evidence type="ECO:0000313" key="5">
    <source>
        <dbReference type="Proteomes" id="UP000193006"/>
    </source>
</evidence>
<dbReference type="SUPFAM" id="SSF53335">
    <property type="entry name" value="S-adenosyl-L-methionine-dependent methyltransferases"/>
    <property type="match status" value="1"/>
</dbReference>
<dbReference type="CDD" id="cd02440">
    <property type="entry name" value="AdoMet_MTases"/>
    <property type="match status" value="1"/>
</dbReference>
<dbReference type="InterPro" id="IPR029063">
    <property type="entry name" value="SAM-dependent_MTases_sf"/>
</dbReference>
<dbReference type="PANTHER" id="PTHR43861:SF1">
    <property type="entry name" value="TRANS-ACONITATE 2-METHYLTRANSFERASE"/>
    <property type="match status" value="1"/>
</dbReference>
<protein>
    <submittedName>
        <fullName evidence="4">dTDP-3-amino-3,4, 6-trideoxy-alpha-D-glucopyranose</fullName>
        <ecNumber evidence="4">2.1.1.234</ecNumber>
    </submittedName>
</protein>
<gene>
    <name evidence="4" type="primary">desVI</name>
    <name evidence="4" type="ORF">BkAM31D_05180</name>
</gene>
<dbReference type="Gene3D" id="3.40.50.150">
    <property type="entry name" value="Vaccinia Virus protein VP39"/>
    <property type="match status" value="1"/>
</dbReference>
<dbReference type="STRING" id="199441.BkAM31D_05180"/>
<dbReference type="EMBL" id="CP020814">
    <property type="protein sequence ID" value="ARK29296.1"/>
    <property type="molecule type" value="Genomic_DNA"/>
</dbReference>
<feature type="domain" description="Methyltransferase" evidence="3">
    <location>
        <begin position="39"/>
        <end position="134"/>
    </location>
</feature>
<dbReference type="Gene3D" id="2.20.25.110">
    <property type="entry name" value="S-adenosyl-L-methionine-dependent methyltransferases"/>
    <property type="match status" value="1"/>
</dbReference>
<dbReference type="EC" id="2.1.1.234" evidence="4"/>
<reference evidence="4 5" key="1">
    <citation type="submission" date="2017-04" db="EMBL/GenBank/DDBJ databases">
        <title>Bacillus krulwichiae AM31D Genome sequencing and assembly.</title>
        <authorList>
            <person name="Krulwich T.A."/>
            <person name="Anastor L."/>
            <person name="Ehrlich R."/>
            <person name="Ehrlich G.D."/>
            <person name="Janto B."/>
        </authorList>
    </citation>
    <scope>NUCLEOTIDE SEQUENCE [LARGE SCALE GENOMIC DNA]</scope>
    <source>
        <strain evidence="4 5">AM31D</strain>
    </source>
</reference>